<dbReference type="Pfam" id="PF13439">
    <property type="entry name" value="Glyco_transf_4"/>
    <property type="match status" value="1"/>
</dbReference>
<dbReference type="InterPro" id="IPR028098">
    <property type="entry name" value="Glyco_trans_4-like_N"/>
</dbReference>
<evidence type="ECO:0008006" key="6">
    <source>
        <dbReference type="Google" id="ProtNLM"/>
    </source>
</evidence>
<dbReference type="InterPro" id="IPR001296">
    <property type="entry name" value="Glyco_trans_1"/>
</dbReference>
<dbReference type="OrthoDB" id="9806653at2"/>
<dbReference type="CDD" id="cd03809">
    <property type="entry name" value="GT4_MtfB-like"/>
    <property type="match status" value="1"/>
</dbReference>
<dbReference type="PANTHER" id="PTHR46401">
    <property type="entry name" value="GLYCOSYLTRANSFERASE WBBK-RELATED"/>
    <property type="match status" value="1"/>
</dbReference>
<accession>A0A1E3G3W9</accession>
<organism evidence="4 5">
    <name type="scientific">Fervidobacterium thailandense</name>
    <dbReference type="NCBI Taxonomy" id="1008305"/>
    <lineage>
        <taxon>Bacteria</taxon>
        <taxon>Thermotogati</taxon>
        <taxon>Thermotogota</taxon>
        <taxon>Thermotogae</taxon>
        <taxon>Thermotogales</taxon>
        <taxon>Fervidobacteriaceae</taxon>
        <taxon>Fervidobacterium</taxon>
    </lineage>
</organism>
<protein>
    <recommendedName>
        <fullName evidence="6">Glycosyltransferase family 1 protein</fullName>
    </recommendedName>
</protein>
<dbReference type="GO" id="GO:0009103">
    <property type="term" value="P:lipopolysaccharide biosynthetic process"/>
    <property type="evidence" value="ECO:0007669"/>
    <property type="project" value="TreeGrafter"/>
</dbReference>
<dbReference type="SUPFAM" id="SSF53756">
    <property type="entry name" value="UDP-Glycosyltransferase/glycogen phosphorylase"/>
    <property type="match status" value="1"/>
</dbReference>
<evidence type="ECO:0000313" key="5">
    <source>
        <dbReference type="Proteomes" id="UP000094570"/>
    </source>
</evidence>
<feature type="domain" description="Glycosyl transferase family 1" evidence="2">
    <location>
        <begin position="205"/>
        <end position="349"/>
    </location>
</feature>
<keyword evidence="5" id="KW-1185">Reference proteome</keyword>
<keyword evidence="1" id="KW-0808">Transferase</keyword>
<reference evidence="5" key="1">
    <citation type="submission" date="2016-04" db="EMBL/GenBank/DDBJ databases">
        <title>The genome sequence project of a novel Fervidobacterium isolate from a hot spring in Thailand.</title>
        <authorList>
            <person name="Gonzalez J.M."/>
            <person name="Cuecas A."/>
            <person name="Kanoksilapatham W."/>
        </authorList>
    </citation>
    <scope>NUCLEOTIDE SEQUENCE [LARGE SCALE GENOMIC DNA]</scope>
    <source>
        <strain evidence="5">FC2004</strain>
    </source>
</reference>
<dbReference type="PANTHER" id="PTHR46401:SF2">
    <property type="entry name" value="GLYCOSYLTRANSFERASE WBBK-RELATED"/>
    <property type="match status" value="1"/>
</dbReference>
<evidence type="ECO:0000256" key="1">
    <source>
        <dbReference type="ARBA" id="ARBA00022679"/>
    </source>
</evidence>
<sequence length="387" mass="45120">MRVGINLLWLKPKKMGGVEQFAKNLISGFSQLKTADDIEFIVFVNRKSIKYLKQWDGLDKFLVVDVNVDPFNVIEVLTYQYIFFGRLASRYNLDILYHPTPIYPLRRIKSVKQVVTFHDLLFRHYPEYATCLQRIKYSLSWYYSLKNADLVVAISNFTKNDILSQFDVDEEKIKVIYDPIIVPNRDWFYLDHSQYLRRLDLNPGEYFYTVSSLLPHKNTEVLLKLLKKIIEEKVDLPTKLVITGVRDLKESDLWRFIKKEGLENNVISTGFVSDDEKFVLMKHCYCFLFPSVFEGFGMPPVEASAVGAIIVASNIEAIVEVTNGYNKILFVNNPLDEMEWLNQILKAKSMRVYDNQDSSYNNLLINKYSPENVGNQYIQVFLELTST</sequence>
<dbReference type="GO" id="GO:0016757">
    <property type="term" value="F:glycosyltransferase activity"/>
    <property type="evidence" value="ECO:0007669"/>
    <property type="project" value="InterPro"/>
</dbReference>
<proteinExistence type="predicted"/>
<dbReference type="AlphaFoldDB" id="A0A1E3G3W9"/>
<evidence type="ECO:0000259" key="2">
    <source>
        <dbReference type="Pfam" id="PF00534"/>
    </source>
</evidence>
<gene>
    <name evidence="4" type="ORF">A4H02_01460</name>
</gene>
<comment type="caution">
    <text evidence="4">The sequence shown here is derived from an EMBL/GenBank/DDBJ whole genome shotgun (WGS) entry which is preliminary data.</text>
</comment>
<evidence type="ECO:0000259" key="3">
    <source>
        <dbReference type="Pfam" id="PF13439"/>
    </source>
</evidence>
<feature type="domain" description="Glycosyltransferase subfamily 4-like N-terminal" evidence="3">
    <location>
        <begin position="15"/>
        <end position="180"/>
    </location>
</feature>
<dbReference type="STRING" id="1008305.A4H02_01460"/>
<dbReference type="RefSeq" id="WP_069292398.1">
    <property type="nucleotide sequence ID" value="NZ_CP140110.1"/>
</dbReference>
<dbReference type="Proteomes" id="UP000094570">
    <property type="component" value="Unassembled WGS sequence"/>
</dbReference>
<evidence type="ECO:0000313" key="4">
    <source>
        <dbReference type="EMBL" id="ODN30971.1"/>
    </source>
</evidence>
<dbReference type="Gene3D" id="3.40.50.2000">
    <property type="entry name" value="Glycogen Phosphorylase B"/>
    <property type="match status" value="2"/>
</dbReference>
<dbReference type="Pfam" id="PF00534">
    <property type="entry name" value="Glycos_transf_1"/>
    <property type="match status" value="1"/>
</dbReference>
<dbReference type="EMBL" id="LWAF01000002">
    <property type="protein sequence ID" value="ODN30971.1"/>
    <property type="molecule type" value="Genomic_DNA"/>
</dbReference>
<name>A0A1E3G3W9_9BACT</name>